<gene>
    <name evidence="1" type="ORF">LJ755_04480</name>
    <name evidence="2" type="ORF">MUK71_00230</name>
</gene>
<accession>A0A9X1M684</accession>
<proteinExistence type="predicted"/>
<organism evidence="1 4">
    <name type="scientific">Arthrobacter zhangbolii</name>
    <dbReference type="NCBI Taxonomy" id="2886936"/>
    <lineage>
        <taxon>Bacteria</taxon>
        <taxon>Bacillati</taxon>
        <taxon>Actinomycetota</taxon>
        <taxon>Actinomycetes</taxon>
        <taxon>Micrococcales</taxon>
        <taxon>Micrococcaceae</taxon>
        <taxon>Arthrobacter</taxon>
    </lineage>
</organism>
<sequence length="222" mass="23617">MARRPSGAGTKTPVLDPVRLPELASGTGVPVSGHQEAVAYADESFAGLELRGAVFSECSLTGVSLDGADLAAARFLESRLENLYAPVFHASRTTYRDVEIINPRLGSAELYGGTWNSVRVDGGKIDFLNLRGCTLNNVLFTNTIIGELDLDGARLNRVAFRDCRIDSLLLGAGGSAVDADLRGTEFRSITGLPALKGFTIDEEQLLLLAPLLAAQLGLRVQS</sequence>
<dbReference type="EMBL" id="CP094984">
    <property type="protein sequence ID" value="UON92130.1"/>
    <property type="molecule type" value="Genomic_DNA"/>
</dbReference>
<dbReference type="EMBL" id="JAJFZT010000002">
    <property type="protein sequence ID" value="MCC3271986.1"/>
    <property type="molecule type" value="Genomic_DNA"/>
</dbReference>
<dbReference type="InterPro" id="IPR001646">
    <property type="entry name" value="5peptide_repeat"/>
</dbReference>
<evidence type="ECO:0000313" key="2">
    <source>
        <dbReference type="EMBL" id="UON92130.1"/>
    </source>
</evidence>
<name>A0A9X1M684_9MICC</name>
<dbReference type="SUPFAM" id="SSF141571">
    <property type="entry name" value="Pentapeptide repeat-like"/>
    <property type="match status" value="1"/>
</dbReference>
<dbReference type="Proteomes" id="UP000829758">
    <property type="component" value="Chromosome"/>
</dbReference>
<reference evidence="1" key="1">
    <citation type="submission" date="2021-10" db="EMBL/GenBank/DDBJ databases">
        <title>Novel species in genus Arthrobacter.</title>
        <authorList>
            <person name="Liu Y."/>
        </authorList>
    </citation>
    <scope>NUCLEOTIDE SEQUENCE</scope>
    <source>
        <strain evidence="3">zg-Y462</strain>
        <strain evidence="1">Zg-Y462</strain>
    </source>
</reference>
<evidence type="ECO:0000313" key="1">
    <source>
        <dbReference type="EMBL" id="MCC3271986.1"/>
    </source>
</evidence>
<dbReference type="RefSeq" id="WP_227928107.1">
    <property type="nucleotide sequence ID" value="NZ_CP094984.1"/>
</dbReference>
<dbReference type="AlphaFoldDB" id="A0A9X1M684"/>
<evidence type="ECO:0000313" key="3">
    <source>
        <dbReference type="Proteomes" id="UP000829758"/>
    </source>
</evidence>
<protein>
    <submittedName>
        <fullName evidence="1">Pentapeptide repeat-containing protein</fullName>
    </submittedName>
</protein>
<dbReference type="Pfam" id="PF00805">
    <property type="entry name" value="Pentapeptide"/>
    <property type="match status" value="1"/>
</dbReference>
<dbReference type="Proteomes" id="UP001155145">
    <property type="component" value="Unassembled WGS sequence"/>
</dbReference>
<evidence type="ECO:0000313" key="4">
    <source>
        <dbReference type="Proteomes" id="UP001155145"/>
    </source>
</evidence>
<keyword evidence="3" id="KW-1185">Reference proteome</keyword>
<dbReference type="Gene3D" id="2.160.20.80">
    <property type="entry name" value="E3 ubiquitin-protein ligase SopA"/>
    <property type="match status" value="1"/>
</dbReference>